<sequence>MNTQPADCLDLNDFSLELLAVARLYSELEARINGAVAAACQPVCRLCRECCCAVRFCRESVDSYWLGIIAAVSGQDVGAFDEGRGWLSSQGCRLKVGRPPVCYEFFCEAIVTAEVNPAVVYALKVLGRLPGFVGARALGGRHLVTLSRFELSRVPIAKIRQRVAIAEAIFTDCQEIIRAGHGRVDRLSRVMKPPKVNA</sequence>
<proteinExistence type="predicted"/>
<organism evidence="1 2">
    <name type="scientific">Geoanaerobacter pelophilus</name>
    <dbReference type="NCBI Taxonomy" id="60036"/>
    <lineage>
        <taxon>Bacteria</taxon>
        <taxon>Pseudomonadati</taxon>
        <taxon>Thermodesulfobacteriota</taxon>
        <taxon>Desulfuromonadia</taxon>
        <taxon>Geobacterales</taxon>
        <taxon>Geobacteraceae</taxon>
        <taxon>Geoanaerobacter</taxon>
    </lineage>
</organism>
<dbReference type="AlphaFoldDB" id="A0AAW4L8L3"/>
<protein>
    <submittedName>
        <fullName evidence="1">Uncharacterized protein</fullName>
    </submittedName>
</protein>
<evidence type="ECO:0000313" key="2">
    <source>
        <dbReference type="Proteomes" id="UP000811899"/>
    </source>
</evidence>
<dbReference type="EMBL" id="JAHCVJ010000007">
    <property type="protein sequence ID" value="MBT0665900.1"/>
    <property type="molecule type" value="Genomic_DNA"/>
</dbReference>
<gene>
    <name evidence="1" type="ORF">KI809_16440</name>
</gene>
<reference evidence="1 2" key="1">
    <citation type="submission" date="2021-05" db="EMBL/GenBank/DDBJ databases">
        <title>The draft genome of Geobacter pelophilus DSM 12255.</title>
        <authorList>
            <person name="Xu Z."/>
            <person name="Masuda Y."/>
            <person name="Itoh H."/>
            <person name="Senoo K."/>
        </authorList>
    </citation>
    <scope>NUCLEOTIDE SEQUENCE [LARGE SCALE GENOMIC DNA]</scope>
    <source>
        <strain evidence="1 2">DSM 12255</strain>
    </source>
</reference>
<accession>A0AAW4L8L3</accession>
<keyword evidence="2" id="KW-1185">Reference proteome</keyword>
<dbReference type="Proteomes" id="UP000811899">
    <property type="component" value="Unassembled WGS sequence"/>
</dbReference>
<evidence type="ECO:0000313" key="1">
    <source>
        <dbReference type="EMBL" id="MBT0665900.1"/>
    </source>
</evidence>
<comment type="caution">
    <text evidence="1">The sequence shown here is derived from an EMBL/GenBank/DDBJ whole genome shotgun (WGS) entry which is preliminary data.</text>
</comment>
<dbReference type="RefSeq" id="WP_214172665.1">
    <property type="nucleotide sequence ID" value="NZ_JAHCVJ010000007.1"/>
</dbReference>
<name>A0AAW4L8L3_9BACT</name>